<comment type="caution">
    <text evidence="3">The sequence shown here is derived from an EMBL/GenBank/DDBJ whole genome shotgun (WGS) entry which is preliminary data.</text>
</comment>
<dbReference type="PROSITE" id="PS00189">
    <property type="entry name" value="LIPOYL"/>
    <property type="match status" value="1"/>
</dbReference>
<evidence type="ECO:0000256" key="1">
    <source>
        <dbReference type="ARBA" id="ARBA00022823"/>
    </source>
</evidence>
<protein>
    <recommendedName>
        <fullName evidence="2">Lipoyl-binding domain-containing protein</fullName>
    </recommendedName>
</protein>
<dbReference type="InterPro" id="IPR003016">
    <property type="entry name" value="2-oxoA_DH_lipoyl-BS"/>
</dbReference>
<dbReference type="Gene3D" id="2.40.50.100">
    <property type="match status" value="1"/>
</dbReference>
<organism evidence="3 4">
    <name type="scientific">Streptomyces amritsarensis</name>
    <dbReference type="NCBI Taxonomy" id="681158"/>
    <lineage>
        <taxon>Bacteria</taxon>
        <taxon>Bacillati</taxon>
        <taxon>Actinomycetota</taxon>
        <taxon>Actinomycetes</taxon>
        <taxon>Kitasatosporales</taxon>
        <taxon>Streptomycetaceae</taxon>
        <taxon>Streptomyces</taxon>
    </lineage>
</organism>
<evidence type="ECO:0000259" key="2">
    <source>
        <dbReference type="PROSITE" id="PS50968"/>
    </source>
</evidence>
<feature type="domain" description="Lipoyl-binding" evidence="2">
    <location>
        <begin position="1"/>
        <end position="70"/>
    </location>
</feature>
<keyword evidence="4" id="KW-1185">Reference proteome</keyword>
<dbReference type="SUPFAM" id="SSF51230">
    <property type="entry name" value="Single hybrid motif"/>
    <property type="match status" value="1"/>
</dbReference>
<dbReference type="PROSITE" id="PS50968">
    <property type="entry name" value="BIOTINYL_LIPOYL"/>
    <property type="match status" value="1"/>
</dbReference>
<dbReference type="InterPro" id="IPR011053">
    <property type="entry name" value="Single_hybrid_motif"/>
</dbReference>
<keyword evidence="1" id="KW-0450">Lipoyl</keyword>
<dbReference type="CDD" id="cd06849">
    <property type="entry name" value="lipoyl_domain"/>
    <property type="match status" value="1"/>
</dbReference>
<dbReference type="Proteomes" id="UP000187151">
    <property type="component" value="Unassembled WGS sequence"/>
</dbReference>
<dbReference type="EMBL" id="MQUR01000206">
    <property type="protein sequence ID" value="OLZ42801.1"/>
    <property type="molecule type" value="Genomic_DNA"/>
</dbReference>
<reference evidence="3 4" key="1">
    <citation type="submission" date="2016-01" db="EMBL/GenBank/DDBJ databases">
        <title>Streptomyces amritsarensis strain MTCC 11845 genome sequencing and assembly.</title>
        <authorList>
            <person name="Sharma D."/>
            <person name="Nair G.R."/>
            <person name="Kaur G."/>
            <person name="Manhas R.K."/>
            <person name="Mayilraj S."/>
        </authorList>
    </citation>
    <scope>NUCLEOTIDE SEQUENCE [LARGE SCALE GENOMIC DNA]</scope>
    <source>
        <strain evidence="3 4">MTCC 11845</strain>
    </source>
</reference>
<proteinExistence type="predicted"/>
<evidence type="ECO:0000313" key="4">
    <source>
        <dbReference type="Proteomes" id="UP000187151"/>
    </source>
</evidence>
<dbReference type="Pfam" id="PF00364">
    <property type="entry name" value="Biotin_lipoyl"/>
    <property type="match status" value="1"/>
</dbReference>
<evidence type="ECO:0000313" key="3">
    <source>
        <dbReference type="EMBL" id="OLZ42801.1"/>
    </source>
</evidence>
<dbReference type="InterPro" id="IPR000089">
    <property type="entry name" value="Biotin_lipoyl"/>
</dbReference>
<gene>
    <name evidence="3" type="ORF">AVW11_35525</name>
</gene>
<name>A0ABX3FV64_9ACTN</name>
<accession>A0ABX3FV64</accession>
<sequence length="80" mass="7963">MPSLGESATGGDVDWQKQVGDTVSKGETIAVVESAKVAMDLDSPVDGVLMEMCVADGGFADPGEILAVIGPPGTAPGTSE</sequence>